<comment type="caution">
    <text evidence="1">The sequence shown here is derived from an EMBL/GenBank/DDBJ whole genome shotgun (WGS) entry which is preliminary data.</text>
</comment>
<organism evidence="1 2">
    <name type="scientific">Calothrix parietina FACHB-288</name>
    <dbReference type="NCBI Taxonomy" id="2692896"/>
    <lineage>
        <taxon>Bacteria</taxon>
        <taxon>Bacillati</taxon>
        <taxon>Cyanobacteriota</taxon>
        <taxon>Cyanophyceae</taxon>
        <taxon>Nostocales</taxon>
        <taxon>Calotrichaceae</taxon>
        <taxon>Calothrix</taxon>
    </lineage>
</organism>
<dbReference type="EMBL" id="JACJQH010000001">
    <property type="protein sequence ID" value="MBD2194083.1"/>
    <property type="molecule type" value="Genomic_DNA"/>
</dbReference>
<evidence type="ECO:0000313" key="1">
    <source>
        <dbReference type="EMBL" id="MBD2194083.1"/>
    </source>
</evidence>
<dbReference type="InterPro" id="IPR013424">
    <property type="entry name" value="Ice-binding_C"/>
</dbReference>
<name>A0ABR8A2T6_9CYAN</name>
<reference evidence="1 2" key="1">
    <citation type="journal article" date="2020" name="ISME J.">
        <title>Comparative genomics reveals insights into cyanobacterial evolution and habitat adaptation.</title>
        <authorList>
            <person name="Chen M.Y."/>
            <person name="Teng W.K."/>
            <person name="Zhao L."/>
            <person name="Hu C.X."/>
            <person name="Zhou Y.K."/>
            <person name="Han B.P."/>
            <person name="Song L.R."/>
            <person name="Shu W.S."/>
        </authorList>
    </citation>
    <scope>NUCLEOTIDE SEQUENCE [LARGE SCALE GENOMIC DNA]</scope>
    <source>
        <strain evidence="1 2">FACHB-288</strain>
    </source>
</reference>
<gene>
    <name evidence="1" type="ORF">H6G24_01045</name>
</gene>
<dbReference type="NCBIfam" id="TIGR02595">
    <property type="entry name" value="PEP_CTERM"/>
    <property type="match status" value="1"/>
</dbReference>
<sequence length="353" mass="37589">MGKIGLIALSDVIFFTTIASDRASATRISLINPSESICVKGQDACIKKIGSDTLKNLDEVNTFLQIEPSSNSATKQGYNTDSFVVKLDTRKKSQVSRSLKLSDVPIVSIGGTDYREFILTINETNQTVKTSTNQETAKIVLEQLQVFLGNSPDLTNYPIFKGRATKRFDLEPNTVELEDINADKEIGSHDYFVYINNSFFVDNQKGEKDQQYVYLFSKFNNAGTGIESWSVRKLKKSRILPVAAAGGGGGAGGILGGALPFAGLLSLLGGGGSGGSGGIGGIGGGGDTSNPAYNPIVNHVKKEAFIPELPKPQGRGPATDVPEPSTVLGSLIGIGLLAKGKSVFRHKKDKKEN</sequence>
<dbReference type="Proteomes" id="UP000658514">
    <property type="component" value="Unassembled WGS sequence"/>
</dbReference>
<keyword evidence="2" id="KW-1185">Reference proteome</keyword>
<proteinExistence type="predicted"/>
<accession>A0ABR8A2T6</accession>
<protein>
    <submittedName>
        <fullName evidence="1">PEP-CTERM sorting domain-containing protein</fullName>
    </submittedName>
</protein>
<dbReference type="RefSeq" id="WP_190547439.1">
    <property type="nucleotide sequence ID" value="NZ_CAWPNO010000001.1"/>
</dbReference>
<evidence type="ECO:0000313" key="2">
    <source>
        <dbReference type="Proteomes" id="UP000658514"/>
    </source>
</evidence>